<keyword evidence="3" id="KW-1185">Reference proteome</keyword>
<feature type="transmembrane region" description="Helical" evidence="1">
    <location>
        <begin position="51"/>
        <end position="71"/>
    </location>
</feature>
<evidence type="ECO:0000313" key="2">
    <source>
        <dbReference type="EMBL" id="RYB95603.1"/>
    </source>
</evidence>
<name>A0A4Q2S5N7_9ACTN</name>
<organism evidence="2 3">
    <name type="scientific">Nocardioides oleivorans</name>
    <dbReference type="NCBI Taxonomy" id="273676"/>
    <lineage>
        <taxon>Bacteria</taxon>
        <taxon>Bacillati</taxon>
        <taxon>Actinomycetota</taxon>
        <taxon>Actinomycetes</taxon>
        <taxon>Propionibacteriales</taxon>
        <taxon>Nocardioidaceae</taxon>
        <taxon>Nocardioides</taxon>
    </lineage>
</organism>
<keyword evidence="1" id="KW-0472">Membrane</keyword>
<dbReference type="OrthoDB" id="5143210at2"/>
<dbReference type="RefSeq" id="WP_129400933.1">
    <property type="nucleotide sequence ID" value="NZ_SDWT01000001.1"/>
</dbReference>
<proteinExistence type="predicted"/>
<dbReference type="Proteomes" id="UP000294071">
    <property type="component" value="Unassembled WGS sequence"/>
</dbReference>
<sequence length="221" mass="23620">MTTTSLYRLSAVALVLSFVFSLVGGVLHPVVDGQSHSIEVFLAPRSPWAQYSIYVGALFLMLGLPGGYLYFREELGRLGFVGFTMYMLGNALSAMSHLVVEAFVGPTLAGDPDGRHLVSDRGEIFDGTAFITLQAVGGLIFVFSLIIIGIALVKARGIPSWIGIVLIVGALPLFVPFPERPVIAGLVVELPRGVMVAALATIILRRSSQGHPASERDLARV</sequence>
<evidence type="ECO:0008006" key="4">
    <source>
        <dbReference type="Google" id="ProtNLM"/>
    </source>
</evidence>
<feature type="transmembrane region" description="Helical" evidence="1">
    <location>
        <begin position="183"/>
        <end position="204"/>
    </location>
</feature>
<keyword evidence="1" id="KW-0812">Transmembrane</keyword>
<keyword evidence="1" id="KW-1133">Transmembrane helix</keyword>
<protein>
    <recommendedName>
        <fullName evidence="4">DUF4386 family protein</fullName>
    </recommendedName>
</protein>
<evidence type="ECO:0000313" key="3">
    <source>
        <dbReference type="Proteomes" id="UP000294071"/>
    </source>
</evidence>
<dbReference type="EMBL" id="SDWT01000001">
    <property type="protein sequence ID" value="RYB95603.1"/>
    <property type="molecule type" value="Genomic_DNA"/>
</dbReference>
<evidence type="ECO:0000256" key="1">
    <source>
        <dbReference type="SAM" id="Phobius"/>
    </source>
</evidence>
<comment type="caution">
    <text evidence="2">The sequence shown here is derived from an EMBL/GenBank/DDBJ whole genome shotgun (WGS) entry which is preliminary data.</text>
</comment>
<gene>
    <name evidence="2" type="ORF">EUA93_15415</name>
</gene>
<dbReference type="AlphaFoldDB" id="A0A4Q2S5N7"/>
<feature type="transmembrane region" description="Helical" evidence="1">
    <location>
        <begin position="12"/>
        <end position="31"/>
    </location>
</feature>
<feature type="transmembrane region" description="Helical" evidence="1">
    <location>
        <begin position="129"/>
        <end position="153"/>
    </location>
</feature>
<feature type="transmembrane region" description="Helical" evidence="1">
    <location>
        <begin position="160"/>
        <end position="177"/>
    </location>
</feature>
<feature type="transmembrane region" description="Helical" evidence="1">
    <location>
        <begin position="83"/>
        <end position="109"/>
    </location>
</feature>
<accession>A0A4Q2S5N7</accession>
<reference evidence="2 3" key="1">
    <citation type="submission" date="2019-01" db="EMBL/GenBank/DDBJ databases">
        <title>Novel species of Nocardioides.</title>
        <authorList>
            <person name="Liu Q."/>
            <person name="Xin Y.-H."/>
        </authorList>
    </citation>
    <scope>NUCLEOTIDE SEQUENCE [LARGE SCALE GENOMIC DNA]</scope>
    <source>
        <strain evidence="2 3">CGMCC 4.6882</strain>
    </source>
</reference>